<keyword evidence="5" id="KW-0998">Cell outer membrane</keyword>
<evidence type="ECO:0000313" key="7">
    <source>
        <dbReference type="EMBL" id="SHE69618.1"/>
    </source>
</evidence>
<comment type="similarity">
    <text evidence="2">Belongs to the MipA/OmpV family.</text>
</comment>
<evidence type="ECO:0000256" key="4">
    <source>
        <dbReference type="ARBA" id="ARBA00023136"/>
    </source>
</evidence>
<protein>
    <submittedName>
        <fullName evidence="7">Outer membrane protein</fullName>
    </submittedName>
</protein>
<proteinExistence type="inferred from homology"/>
<keyword evidence="8" id="KW-1185">Reference proteome</keyword>
<reference evidence="8" key="1">
    <citation type="submission" date="2016-11" db="EMBL/GenBank/DDBJ databases">
        <authorList>
            <person name="Varghese N."/>
            <person name="Submissions S."/>
        </authorList>
    </citation>
    <scope>NUCLEOTIDE SEQUENCE [LARGE SCALE GENOMIC DNA]</scope>
    <source>
        <strain evidence="8">DSM 21264</strain>
    </source>
</reference>
<dbReference type="Pfam" id="PF06629">
    <property type="entry name" value="MipA"/>
    <property type="match status" value="1"/>
</dbReference>
<keyword evidence="4" id="KW-0472">Membrane</keyword>
<gene>
    <name evidence="7" type="ORF">SAMN02745781_00740</name>
</gene>
<accession>A0A1M4VL30</accession>
<dbReference type="InterPro" id="IPR010583">
    <property type="entry name" value="MipA"/>
</dbReference>
<dbReference type="PANTHER" id="PTHR38776">
    <property type="entry name" value="MLTA-INTERACTING PROTEIN-RELATED"/>
    <property type="match status" value="1"/>
</dbReference>
<evidence type="ECO:0000313" key="8">
    <source>
        <dbReference type="Proteomes" id="UP000184159"/>
    </source>
</evidence>
<dbReference type="PANTHER" id="PTHR38776:SF1">
    <property type="entry name" value="MLTA-INTERACTING PROTEIN-RELATED"/>
    <property type="match status" value="1"/>
</dbReference>
<evidence type="ECO:0000256" key="2">
    <source>
        <dbReference type="ARBA" id="ARBA00005722"/>
    </source>
</evidence>
<sequence length="255" mass="27926">MSNSYLKRVLCLIPASCLIAFPGYAAESSGFSLGLGAAYSTSTYKDYDENVFPLPIVNYDNNVFFVHGLSAGAYLYQDEYNVLQASVSYYAQEFDPSDANNSQMKLLDKRDSTAMGAISYTYRSPLGNITSSLAIDVLDETDGGMIASAQYNYPIPFTQQLTIIPEAGIKYTNSDLNQHYYGVSSSESVRSGLTTYDPGSATTPYFGVTLRYNVSDTLGAFIASRYQVLPDEIKDSPMVDSSHTIQTTAGISYRF</sequence>
<comment type="subcellular location">
    <subcellularLocation>
        <location evidence="1">Cell outer membrane</location>
    </subcellularLocation>
</comment>
<evidence type="ECO:0000256" key="1">
    <source>
        <dbReference type="ARBA" id="ARBA00004442"/>
    </source>
</evidence>
<name>A0A1M4VL30_VIBGA</name>
<dbReference type="AlphaFoldDB" id="A0A1M4VL30"/>
<feature type="chain" id="PRO_5012770353" evidence="6">
    <location>
        <begin position="26"/>
        <end position="255"/>
    </location>
</feature>
<dbReference type="RefSeq" id="WP_072955649.1">
    <property type="nucleotide sequence ID" value="NZ_FQUH01000002.1"/>
</dbReference>
<evidence type="ECO:0000256" key="5">
    <source>
        <dbReference type="ARBA" id="ARBA00023237"/>
    </source>
</evidence>
<dbReference type="GO" id="GO:0009252">
    <property type="term" value="P:peptidoglycan biosynthetic process"/>
    <property type="evidence" value="ECO:0007669"/>
    <property type="project" value="TreeGrafter"/>
</dbReference>
<organism evidence="7 8">
    <name type="scientific">Vibrio gazogenes DSM 21264 = NBRC 103151</name>
    <dbReference type="NCBI Taxonomy" id="1123492"/>
    <lineage>
        <taxon>Bacteria</taxon>
        <taxon>Pseudomonadati</taxon>
        <taxon>Pseudomonadota</taxon>
        <taxon>Gammaproteobacteria</taxon>
        <taxon>Vibrionales</taxon>
        <taxon>Vibrionaceae</taxon>
        <taxon>Vibrio</taxon>
    </lineage>
</organism>
<evidence type="ECO:0000256" key="3">
    <source>
        <dbReference type="ARBA" id="ARBA00022729"/>
    </source>
</evidence>
<dbReference type="EMBL" id="FQUH01000002">
    <property type="protein sequence ID" value="SHE69618.1"/>
    <property type="molecule type" value="Genomic_DNA"/>
</dbReference>
<keyword evidence="3 6" id="KW-0732">Signal</keyword>
<dbReference type="Proteomes" id="UP000184159">
    <property type="component" value="Unassembled WGS sequence"/>
</dbReference>
<feature type="signal peptide" evidence="6">
    <location>
        <begin position="1"/>
        <end position="25"/>
    </location>
</feature>
<evidence type="ECO:0000256" key="6">
    <source>
        <dbReference type="SAM" id="SignalP"/>
    </source>
</evidence>
<dbReference type="GO" id="GO:0009279">
    <property type="term" value="C:cell outer membrane"/>
    <property type="evidence" value="ECO:0007669"/>
    <property type="project" value="UniProtKB-SubCell"/>
</dbReference>